<evidence type="ECO:0000313" key="1">
    <source>
        <dbReference type="EMBL" id="GAA0170576.1"/>
    </source>
</evidence>
<keyword evidence="2" id="KW-1185">Reference proteome</keyword>
<evidence type="ECO:0000313" key="2">
    <source>
        <dbReference type="Proteomes" id="UP001454036"/>
    </source>
</evidence>
<accession>A0AAV3R4Q0</accession>
<protein>
    <submittedName>
        <fullName evidence="1">Uncharacterized protein</fullName>
    </submittedName>
</protein>
<dbReference type="Proteomes" id="UP001454036">
    <property type="component" value="Unassembled WGS sequence"/>
</dbReference>
<comment type="caution">
    <text evidence="1">The sequence shown here is derived from an EMBL/GenBank/DDBJ whole genome shotgun (WGS) entry which is preliminary data.</text>
</comment>
<reference evidence="1 2" key="1">
    <citation type="submission" date="2024-01" db="EMBL/GenBank/DDBJ databases">
        <title>The complete chloroplast genome sequence of Lithospermum erythrorhizon: insights into the phylogenetic relationship among Boraginaceae species and the maternal lineages of purple gromwells.</title>
        <authorList>
            <person name="Okada T."/>
            <person name="Watanabe K."/>
        </authorList>
    </citation>
    <scope>NUCLEOTIDE SEQUENCE [LARGE SCALE GENOMIC DNA]</scope>
</reference>
<dbReference type="AlphaFoldDB" id="A0AAV3R4Q0"/>
<organism evidence="1 2">
    <name type="scientific">Lithospermum erythrorhizon</name>
    <name type="common">Purple gromwell</name>
    <name type="synonym">Lithospermum officinale var. erythrorhizon</name>
    <dbReference type="NCBI Taxonomy" id="34254"/>
    <lineage>
        <taxon>Eukaryota</taxon>
        <taxon>Viridiplantae</taxon>
        <taxon>Streptophyta</taxon>
        <taxon>Embryophyta</taxon>
        <taxon>Tracheophyta</taxon>
        <taxon>Spermatophyta</taxon>
        <taxon>Magnoliopsida</taxon>
        <taxon>eudicotyledons</taxon>
        <taxon>Gunneridae</taxon>
        <taxon>Pentapetalae</taxon>
        <taxon>asterids</taxon>
        <taxon>lamiids</taxon>
        <taxon>Boraginales</taxon>
        <taxon>Boraginaceae</taxon>
        <taxon>Boraginoideae</taxon>
        <taxon>Lithospermeae</taxon>
        <taxon>Lithospermum</taxon>
    </lineage>
</organism>
<gene>
    <name evidence="1" type="ORF">LIER_24804</name>
</gene>
<proteinExistence type="predicted"/>
<sequence>MQGHKHAICDCYFQNQDHNPSKKTALDQASSLKQWKHPSKVLDYYVTLIILTQNHYIQTYFLETPVMLLGNPSYRQDPELFPPKLRDKIRRWLFRYYNIPSDAFLPYNIPSDAFLPRPARDFGPAASFILRD</sequence>
<dbReference type="EMBL" id="BAABME010007303">
    <property type="protein sequence ID" value="GAA0170576.1"/>
    <property type="molecule type" value="Genomic_DNA"/>
</dbReference>
<name>A0AAV3R4Q0_LITER</name>